<dbReference type="AlphaFoldDB" id="A0A5P8WHB9"/>
<organism evidence="1 2">
    <name type="scientific">Nostoc sphaeroides CCNUC1</name>
    <dbReference type="NCBI Taxonomy" id="2653204"/>
    <lineage>
        <taxon>Bacteria</taxon>
        <taxon>Bacillati</taxon>
        <taxon>Cyanobacteriota</taxon>
        <taxon>Cyanophyceae</taxon>
        <taxon>Nostocales</taxon>
        <taxon>Nostocaceae</taxon>
        <taxon>Nostoc</taxon>
    </lineage>
</organism>
<dbReference type="EMBL" id="CP045228">
    <property type="protein sequence ID" value="QFS52257.1"/>
    <property type="molecule type" value="Genomic_DNA"/>
</dbReference>
<name>A0A5P8WHB9_9NOSO</name>
<evidence type="ECO:0000313" key="2">
    <source>
        <dbReference type="Proteomes" id="UP000326678"/>
    </source>
</evidence>
<protein>
    <submittedName>
        <fullName evidence="1">Type I restriction enzyme</fullName>
    </submittedName>
</protein>
<gene>
    <name evidence="1" type="ORF">GXM_09751</name>
</gene>
<sequence>MSEKVNKNLPIVIGEENTKAAFISPFLSILGYDVTDPSEVRHEYFADFGTPTRDLSLK</sequence>
<accession>A0A5P8WHB9</accession>
<reference evidence="1 2" key="1">
    <citation type="submission" date="2019-10" db="EMBL/GenBank/DDBJ databases">
        <title>Genomic and transcriptomic insights into the perfect genentic adaptation of a filamentous nitrogen-fixing cyanobacterium to rice fields.</title>
        <authorList>
            <person name="Chen Z."/>
        </authorList>
    </citation>
    <scope>NUCLEOTIDE SEQUENCE [LARGE SCALE GENOMIC DNA]</scope>
    <source>
        <strain evidence="1">CCNUC1</strain>
    </source>
</reference>
<evidence type="ECO:0000313" key="1">
    <source>
        <dbReference type="EMBL" id="QFS52257.1"/>
    </source>
</evidence>
<keyword evidence="2" id="KW-1185">Reference proteome</keyword>
<dbReference type="KEGG" id="nsh:GXM_09751"/>
<proteinExistence type="predicted"/>
<dbReference type="Proteomes" id="UP000326678">
    <property type="component" value="Chromosome pGXM01"/>
</dbReference>